<protein>
    <submittedName>
        <fullName evidence="2">Uncharacterized protein</fullName>
    </submittedName>
</protein>
<dbReference type="EMBL" id="QGKM01000014">
    <property type="protein sequence ID" value="PWQ98834.1"/>
    <property type="molecule type" value="Genomic_DNA"/>
</dbReference>
<name>A0A317CJS5_9GAMM</name>
<proteinExistence type="predicted"/>
<accession>A0A317CJS5</accession>
<evidence type="ECO:0000256" key="1">
    <source>
        <dbReference type="SAM" id="Phobius"/>
    </source>
</evidence>
<keyword evidence="3" id="KW-1185">Reference proteome</keyword>
<evidence type="ECO:0000313" key="2">
    <source>
        <dbReference type="EMBL" id="PWQ98834.1"/>
    </source>
</evidence>
<feature type="transmembrane region" description="Helical" evidence="1">
    <location>
        <begin position="20"/>
        <end position="40"/>
    </location>
</feature>
<comment type="caution">
    <text evidence="2">The sequence shown here is derived from an EMBL/GenBank/DDBJ whole genome shotgun (WGS) entry which is preliminary data.</text>
</comment>
<gene>
    <name evidence="2" type="ORF">DKW60_07260</name>
</gene>
<sequence length="222" mass="24838">MTCYRLNLYRNDRNNLLSDFYLLLLFAMKSILALLIISLFHASAHAGIFKCTVGDQVTYQSVPCNDSDKQTTSESIDIPLQSENDDSESCDLTCSTAAMTCRSKLTFGNYNSDGGLEVCALLEKSCSAECNEEDNASKLKQQYTKAKSAYAAKLKRIASDQQQIQKNKQLALKAAKKKEKARKACILKESAKIEKIYQPIDQLDGSQRRRYKSALEEVAENC</sequence>
<organism evidence="2 3">
    <name type="scientific">Leucothrix pacifica</name>
    <dbReference type="NCBI Taxonomy" id="1247513"/>
    <lineage>
        <taxon>Bacteria</taxon>
        <taxon>Pseudomonadati</taxon>
        <taxon>Pseudomonadota</taxon>
        <taxon>Gammaproteobacteria</taxon>
        <taxon>Thiotrichales</taxon>
        <taxon>Thiotrichaceae</taxon>
        <taxon>Leucothrix</taxon>
    </lineage>
</organism>
<keyword evidence="1" id="KW-1133">Transmembrane helix</keyword>
<reference evidence="2 3" key="1">
    <citation type="submission" date="2018-05" db="EMBL/GenBank/DDBJ databases">
        <title>Leucothrix arctica sp. nov., isolated from Arctic seawater.</title>
        <authorList>
            <person name="Choi A."/>
            <person name="Baek K."/>
        </authorList>
    </citation>
    <scope>NUCLEOTIDE SEQUENCE [LARGE SCALE GENOMIC DNA]</scope>
    <source>
        <strain evidence="2 3">JCM 18388</strain>
    </source>
</reference>
<dbReference type="Proteomes" id="UP000245539">
    <property type="component" value="Unassembled WGS sequence"/>
</dbReference>
<keyword evidence="1" id="KW-0812">Transmembrane</keyword>
<evidence type="ECO:0000313" key="3">
    <source>
        <dbReference type="Proteomes" id="UP000245539"/>
    </source>
</evidence>
<dbReference type="AlphaFoldDB" id="A0A317CJS5"/>
<keyword evidence="1" id="KW-0472">Membrane</keyword>